<keyword evidence="3" id="KW-1185">Reference proteome</keyword>
<dbReference type="AlphaFoldDB" id="A0A931E0K4"/>
<dbReference type="RefSeq" id="WP_196990429.1">
    <property type="nucleotide sequence ID" value="NZ_JADWYR010000001.1"/>
</dbReference>
<reference evidence="2" key="1">
    <citation type="submission" date="2020-11" db="EMBL/GenBank/DDBJ databases">
        <title>Bacterial whole genome sequence for Panacibacter sp. DH6.</title>
        <authorList>
            <person name="Le V."/>
            <person name="Ko S."/>
            <person name="Ahn C.-Y."/>
            <person name="Oh H.-M."/>
        </authorList>
    </citation>
    <scope>NUCLEOTIDE SEQUENCE</scope>
    <source>
        <strain evidence="2">DH6</strain>
    </source>
</reference>
<protein>
    <submittedName>
        <fullName evidence="2">Uncharacterized protein</fullName>
    </submittedName>
</protein>
<dbReference type="Proteomes" id="UP000628448">
    <property type="component" value="Unassembled WGS sequence"/>
</dbReference>
<keyword evidence="1" id="KW-0812">Transmembrane</keyword>
<comment type="caution">
    <text evidence="2">The sequence shown here is derived from an EMBL/GenBank/DDBJ whole genome shotgun (WGS) entry which is preliminary data.</text>
</comment>
<evidence type="ECO:0000313" key="2">
    <source>
        <dbReference type="EMBL" id="MBG9376417.1"/>
    </source>
</evidence>
<dbReference type="EMBL" id="JADWYR010000001">
    <property type="protein sequence ID" value="MBG9376417.1"/>
    <property type="molecule type" value="Genomic_DNA"/>
</dbReference>
<feature type="transmembrane region" description="Helical" evidence="1">
    <location>
        <begin position="136"/>
        <end position="156"/>
    </location>
</feature>
<proteinExistence type="predicted"/>
<feature type="transmembrane region" description="Helical" evidence="1">
    <location>
        <begin position="87"/>
        <end position="106"/>
    </location>
</feature>
<feature type="transmembrane region" description="Helical" evidence="1">
    <location>
        <begin position="112"/>
        <end position="129"/>
    </location>
</feature>
<evidence type="ECO:0000256" key="1">
    <source>
        <dbReference type="SAM" id="Phobius"/>
    </source>
</evidence>
<gene>
    <name evidence="2" type="ORF">I5907_09245</name>
</gene>
<feature type="transmembrane region" description="Helical" evidence="1">
    <location>
        <begin position="168"/>
        <end position="186"/>
    </location>
</feature>
<evidence type="ECO:0000313" key="3">
    <source>
        <dbReference type="Proteomes" id="UP000628448"/>
    </source>
</evidence>
<keyword evidence="1" id="KW-1133">Transmembrane helix</keyword>
<name>A0A931E0K4_9BACT</name>
<accession>A0A931E0K4</accession>
<sequence length="202" mass="23307">MEYKLFLPARYTKAARINAHLPHVRHVSTNFATCRRCFYINDNSHHFCTNCGFPQQEDETQLLFQYREKQRKETLQKNEFTIQVARSVLYILSAIFFASAVGILFSTLDERIWLSLISAACTGLFFLLARWSAKRPFTAILTAFVIVVTFSTIAVFGELTNSFKTVQGIYTIIFCTTISWLLFRGIQAAYRTDLVNEEMLII</sequence>
<organism evidence="2 3">
    <name type="scientific">Panacibacter microcysteis</name>
    <dbReference type="NCBI Taxonomy" id="2793269"/>
    <lineage>
        <taxon>Bacteria</taxon>
        <taxon>Pseudomonadati</taxon>
        <taxon>Bacteroidota</taxon>
        <taxon>Chitinophagia</taxon>
        <taxon>Chitinophagales</taxon>
        <taxon>Chitinophagaceae</taxon>
        <taxon>Panacibacter</taxon>
    </lineage>
</organism>
<keyword evidence="1" id="KW-0472">Membrane</keyword>